<dbReference type="Gene3D" id="1.20.120.450">
    <property type="entry name" value="dinb family like domain"/>
    <property type="match status" value="1"/>
</dbReference>
<dbReference type="SUPFAM" id="SSF109854">
    <property type="entry name" value="DinB/YfiT-like putative metalloenzymes"/>
    <property type="match status" value="1"/>
</dbReference>
<evidence type="ECO:0000313" key="2">
    <source>
        <dbReference type="EMBL" id="MBL0749766.1"/>
    </source>
</evidence>
<comment type="caution">
    <text evidence="2">The sequence shown here is derived from an EMBL/GenBank/DDBJ whole genome shotgun (WGS) entry which is preliminary data.</text>
</comment>
<accession>A0ABS1LFW4</accession>
<proteinExistence type="predicted"/>
<dbReference type="GO" id="GO:0016853">
    <property type="term" value="F:isomerase activity"/>
    <property type="evidence" value="ECO:0007669"/>
    <property type="project" value="UniProtKB-KW"/>
</dbReference>
<dbReference type="EMBL" id="JAERSG010000007">
    <property type="protein sequence ID" value="MBL0749766.1"/>
    <property type="molecule type" value="Genomic_DNA"/>
</dbReference>
<name>A0ABS1LFW4_9ACTN</name>
<gene>
    <name evidence="2" type="ORF">JI751_19260</name>
</gene>
<keyword evidence="2" id="KW-0413">Isomerase</keyword>
<dbReference type="InterPro" id="IPR024344">
    <property type="entry name" value="MDMPI_metal-binding"/>
</dbReference>
<evidence type="ECO:0000313" key="3">
    <source>
        <dbReference type="Proteomes" id="UP000636918"/>
    </source>
</evidence>
<keyword evidence="3" id="KW-1185">Reference proteome</keyword>
<dbReference type="Proteomes" id="UP000636918">
    <property type="component" value="Unassembled WGS sequence"/>
</dbReference>
<dbReference type="Pfam" id="PF11716">
    <property type="entry name" value="MDMPI_N"/>
    <property type="match status" value="1"/>
</dbReference>
<dbReference type="InterPro" id="IPR034660">
    <property type="entry name" value="DinB/YfiT-like"/>
</dbReference>
<feature type="domain" description="Mycothiol-dependent maleylpyruvate isomerase metal-binding" evidence="1">
    <location>
        <begin position="11"/>
        <end position="154"/>
    </location>
</feature>
<organism evidence="2 3">
    <name type="scientific">Nocardioides baculatus</name>
    <dbReference type="NCBI Taxonomy" id="2801337"/>
    <lineage>
        <taxon>Bacteria</taxon>
        <taxon>Bacillati</taxon>
        <taxon>Actinomycetota</taxon>
        <taxon>Actinomycetes</taxon>
        <taxon>Propionibacteriales</taxon>
        <taxon>Nocardioidaceae</taxon>
        <taxon>Nocardioides</taxon>
    </lineage>
</organism>
<evidence type="ECO:0000259" key="1">
    <source>
        <dbReference type="Pfam" id="PF11716"/>
    </source>
</evidence>
<sequence length="218" mass="23563">MARPSMTDLLRETYAALASVVEELEEHHAWVATACVGWTVHDLVWHLHADAVRGLVAAHTPADRSADCDAVAYWRAWGSDPDTDERNRRMTRVEAGLHTFTALRDRYLEASSAAVRAVSDLPDATVVLTQGHAIGARDLASTLAVEATLHHLDLVAHLGGAAPPTQAGLVEVRCVVEGLLDRALGWSDERVALVGTGRAEPTQDELDELRGARIPVFS</sequence>
<reference evidence="2 3" key="1">
    <citation type="submission" date="2021-01" db="EMBL/GenBank/DDBJ databases">
        <title>Genome seq and assembly of Nocardiodes sp. G10.</title>
        <authorList>
            <person name="Chhetri G."/>
        </authorList>
    </citation>
    <scope>NUCLEOTIDE SEQUENCE [LARGE SCALE GENOMIC DNA]</scope>
    <source>
        <strain evidence="2 3">G10</strain>
    </source>
</reference>
<protein>
    <submittedName>
        <fullName evidence="2">Maleylpyruvate isomerase N-terminal domain-containing protein</fullName>
    </submittedName>
</protein>